<dbReference type="Proteomes" id="UP001281614">
    <property type="component" value="Unassembled WGS sequence"/>
</dbReference>
<proteinExistence type="predicted"/>
<protein>
    <submittedName>
        <fullName evidence="1">Uncharacterized protein</fullName>
    </submittedName>
</protein>
<organism evidence="1 2">
    <name type="scientific">Colletotrichum kahawae</name>
    <name type="common">Coffee berry disease fungus</name>
    <dbReference type="NCBI Taxonomy" id="34407"/>
    <lineage>
        <taxon>Eukaryota</taxon>
        <taxon>Fungi</taxon>
        <taxon>Dikarya</taxon>
        <taxon>Ascomycota</taxon>
        <taxon>Pezizomycotina</taxon>
        <taxon>Sordariomycetes</taxon>
        <taxon>Hypocreomycetidae</taxon>
        <taxon>Glomerellales</taxon>
        <taxon>Glomerellaceae</taxon>
        <taxon>Colletotrichum</taxon>
        <taxon>Colletotrichum gloeosporioides species complex</taxon>
    </lineage>
</organism>
<comment type="caution">
    <text evidence="1">The sequence shown here is derived from an EMBL/GenBank/DDBJ whole genome shotgun (WGS) entry which is preliminary data.</text>
</comment>
<dbReference type="AlphaFoldDB" id="A0AAD9YL58"/>
<reference evidence="1" key="1">
    <citation type="submission" date="2023-02" db="EMBL/GenBank/DDBJ databases">
        <title>Colletotrichum kahawae CIFC_Que2 genome sequencing and assembly.</title>
        <authorList>
            <person name="Baroncelli R."/>
        </authorList>
    </citation>
    <scope>NUCLEOTIDE SEQUENCE</scope>
    <source>
        <strain evidence="1">CIFC_Que2</strain>
    </source>
</reference>
<sequence>MNKLRNLPAHFSPPKTRVLSVKIGYGAF</sequence>
<accession>A0AAD9YL58</accession>
<dbReference type="EMBL" id="VYYT01000074">
    <property type="protein sequence ID" value="KAK2771945.1"/>
    <property type="molecule type" value="Genomic_DNA"/>
</dbReference>
<gene>
    <name evidence="1" type="ORF">CKAH01_14156</name>
</gene>
<name>A0AAD9YL58_COLKA</name>
<evidence type="ECO:0000313" key="1">
    <source>
        <dbReference type="EMBL" id="KAK2771945.1"/>
    </source>
</evidence>
<keyword evidence="2" id="KW-1185">Reference proteome</keyword>
<evidence type="ECO:0000313" key="2">
    <source>
        <dbReference type="Proteomes" id="UP001281614"/>
    </source>
</evidence>